<dbReference type="GO" id="GO:0051959">
    <property type="term" value="F:dynein light intermediate chain binding"/>
    <property type="evidence" value="ECO:0007669"/>
    <property type="project" value="InterPro"/>
</dbReference>
<sequence>MTIIAATTNFKVKDSQALLQSLKNSPFYAQFSDKTSIWEKRLSDLDEYLPQMNDIQRKWIYLEPIFGRGALPAEASRFARVDSEFRLILSDIVRDARLVSLCNRQSLRKSLELVTDQLNRCQKALNQFLEEKRSAFPRFYFLGDDDLLEILGQSTNPTVIQSHLKKLFQGIDKVIFGSYNETITAMVSAQGELVSLSKPVRVVAQVEVLDGSRDFSKLKSSLQEQLRTYTNTKVGDVVLDLKLKALILDIIHYIDVVEQLINSRASSTQCWTWQKQLRFYLKGENVVARQVNGEFAYTYEYQGNTPKLVHTPLTDKCYLTLTQAMFMGLGGNPYGPAGTGKTESVKVHV</sequence>
<dbReference type="Pfam" id="PF12774">
    <property type="entry name" value="AAA_6"/>
    <property type="match status" value="1"/>
</dbReference>
<evidence type="ECO:0000259" key="1">
    <source>
        <dbReference type="Pfam" id="PF08393"/>
    </source>
</evidence>
<dbReference type="PANTHER" id="PTHR45703">
    <property type="entry name" value="DYNEIN HEAVY CHAIN"/>
    <property type="match status" value="1"/>
</dbReference>
<evidence type="ECO:0000313" key="3">
    <source>
        <dbReference type="EMBL" id="KHJ97217.1"/>
    </source>
</evidence>
<reference evidence="3 4" key="1">
    <citation type="submission" date="2014-03" db="EMBL/GenBank/DDBJ databases">
        <title>Draft genome of the hookworm Oesophagostomum dentatum.</title>
        <authorList>
            <person name="Mitreva M."/>
        </authorList>
    </citation>
    <scope>NUCLEOTIDE SEQUENCE [LARGE SCALE GENOMIC DNA]</scope>
    <source>
        <strain evidence="3 4">OD-Hann</strain>
    </source>
</reference>
<dbReference type="Gene3D" id="1.20.140.100">
    <property type="entry name" value="Dynein heavy chain, N-terminal domain 2"/>
    <property type="match status" value="1"/>
</dbReference>
<organism evidence="3 4">
    <name type="scientific">Oesophagostomum dentatum</name>
    <name type="common">Nodular worm</name>
    <dbReference type="NCBI Taxonomy" id="61180"/>
    <lineage>
        <taxon>Eukaryota</taxon>
        <taxon>Metazoa</taxon>
        <taxon>Ecdysozoa</taxon>
        <taxon>Nematoda</taxon>
        <taxon>Chromadorea</taxon>
        <taxon>Rhabditida</taxon>
        <taxon>Rhabditina</taxon>
        <taxon>Rhabditomorpha</taxon>
        <taxon>Strongyloidea</taxon>
        <taxon>Strongylidae</taxon>
        <taxon>Oesophagostomum</taxon>
    </lineage>
</organism>
<dbReference type="InterPro" id="IPR013602">
    <property type="entry name" value="Dynein_heavy_linker"/>
</dbReference>
<feature type="domain" description="Dynein heavy chain linker" evidence="1">
    <location>
        <begin position="11"/>
        <end position="229"/>
    </location>
</feature>
<dbReference type="Gene3D" id="1.20.58.1120">
    <property type="match status" value="1"/>
</dbReference>
<accession>A0A0B1TN24</accession>
<name>A0A0B1TN24_OESDE</name>
<keyword evidence="4" id="KW-1185">Reference proteome</keyword>
<dbReference type="AlphaFoldDB" id="A0A0B1TN24"/>
<dbReference type="PANTHER" id="PTHR45703:SF22">
    <property type="entry name" value="DYNEIN CYTOPLASMIC 2 HEAVY CHAIN 1"/>
    <property type="match status" value="1"/>
</dbReference>
<dbReference type="GO" id="GO:0005524">
    <property type="term" value="F:ATP binding"/>
    <property type="evidence" value="ECO:0007669"/>
    <property type="project" value="InterPro"/>
</dbReference>
<dbReference type="InterPro" id="IPR042222">
    <property type="entry name" value="Dynein_2_N"/>
</dbReference>
<evidence type="ECO:0000259" key="2">
    <source>
        <dbReference type="Pfam" id="PF12774"/>
    </source>
</evidence>
<gene>
    <name evidence="3" type="ORF">OESDEN_02811</name>
</gene>
<dbReference type="InterPro" id="IPR026983">
    <property type="entry name" value="DHC"/>
</dbReference>
<dbReference type="OrthoDB" id="5850260at2759"/>
<evidence type="ECO:0000313" key="4">
    <source>
        <dbReference type="Proteomes" id="UP000053660"/>
    </source>
</evidence>
<dbReference type="GO" id="GO:0030286">
    <property type="term" value="C:dynein complex"/>
    <property type="evidence" value="ECO:0007669"/>
    <property type="project" value="InterPro"/>
</dbReference>
<dbReference type="Proteomes" id="UP000053660">
    <property type="component" value="Unassembled WGS sequence"/>
</dbReference>
<protein>
    <submittedName>
        <fullName evidence="3">Dynein heavy chain, region 2</fullName>
    </submittedName>
</protein>
<dbReference type="Pfam" id="PF08393">
    <property type="entry name" value="DHC_N2"/>
    <property type="match status" value="1"/>
</dbReference>
<dbReference type="Gene3D" id="3.40.50.300">
    <property type="entry name" value="P-loop containing nucleotide triphosphate hydrolases"/>
    <property type="match status" value="1"/>
</dbReference>
<dbReference type="InterPro" id="IPR035699">
    <property type="entry name" value="AAA_6"/>
</dbReference>
<dbReference type="EMBL" id="KN549495">
    <property type="protein sequence ID" value="KHJ97217.1"/>
    <property type="molecule type" value="Genomic_DNA"/>
</dbReference>
<dbReference type="GO" id="GO:0045505">
    <property type="term" value="F:dynein intermediate chain binding"/>
    <property type="evidence" value="ECO:0007669"/>
    <property type="project" value="InterPro"/>
</dbReference>
<dbReference type="InterPro" id="IPR027417">
    <property type="entry name" value="P-loop_NTPase"/>
</dbReference>
<dbReference type="GO" id="GO:0007018">
    <property type="term" value="P:microtubule-based movement"/>
    <property type="evidence" value="ECO:0007669"/>
    <property type="project" value="InterPro"/>
</dbReference>
<proteinExistence type="predicted"/>
<feature type="domain" description="Dynein heavy chain hydrolytic ATP-binding dynein motor region" evidence="2">
    <location>
        <begin position="297"/>
        <end position="346"/>
    </location>
</feature>